<dbReference type="RefSeq" id="WP_378053494.1">
    <property type="nucleotide sequence ID" value="NZ_JBHSIS010000002.1"/>
</dbReference>
<sequence length="79" mass="8170">MFTADGGLVPPAHVSGLPDGLHVLVTGGRYHGEHGEVVARAPDLRPGSAWVALSGSGTHLVPAYRLASCDSDDCHLRAD</sequence>
<evidence type="ECO:0008006" key="3">
    <source>
        <dbReference type="Google" id="ProtNLM"/>
    </source>
</evidence>
<reference evidence="2" key="1">
    <citation type="journal article" date="2019" name="Int. J. Syst. Evol. Microbiol.">
        <title>The Global Catalogue of Microorganisms (GCM) 10K type strain sequencing project: providing services to taxonomists for standard genome sequencing and annotation.</title>
        <authorList>
            <consortium name="The Broad Institute Genomics Platform"/>
            <consortium name="The Broad Institute Genome Sequencing Center for Infectious Disease"/>
            <person name="Wu L."/>
            <person name="Ma J."/>
        </authorList>
    </citation>
    <scope>NUCLEOTIDE SEQUENCE [LARGE SCALE GENOMIC DNA]</scope>
    <source>
        <strain evidence="2">ZS-22-S1</strain>
    </source>
</reference>
<name>A0ABV9RS15_9PSEU</name>
<protein>
    <recommendedName>
        <fullName evidence="3">DUF1918 domain-containing protein</fullName>
    </recommendedName>
</protein>
<evidence type="ECO:0000313" key="1">
    <source>
        <dbReference type="EMBL" id="MFC4852097.1"/>
    </source>
</evidence>
<dbReference type="Proteomes" id="UP001595859">
    <property type="component" value="Unassembled WGS sequence"/>
</dbReference>
<gene>
    <name evidence="1" type="ORF">ACFPCV_01185</name>
</gene>
<comment type="caution">
    <text evidence="1">The sequence shown here is derived from an EMBL/GenBank/DDBJ whole genome shotgun (WGS) entry which is preliminary data.</text>
</comment>
<dbReference type="EMBL" id="JBHSIS010000002">
    <property type="protein sequence ID" value="MFC4852097.1"/>
    <property type="molecule type" value="Genomic_DNA"/>
</dbReference>
<accession>A0ABV9RS15</accession>
<organism evidence="1 2">
    <name type="scientific">Actinophytocola glycyrrhizae</name>
    <dbReference type="NCBI Taxonomy" id="2044873"/>
    <lineage>
        <taxon>Bacteria</taxon>
        <taxon>Bacillati</taxon>
        <taxon>Actinomycetota</taxon>
        <taxon>Actinomycetes</taxon>
        <taxon>Pseudonocardiales</taxon>
        <taxon>Pseudonocardiaceae</taxon>
    </lineage>
</organism>
<proteinExistence type="predicted"/>
<evidence type="ECO:0000313" key="2">
    <source>
        <dbReference type="Proteomes" id="UP001595859"/>
    </source>
</evidence>
<keyword evidence="2" id="KW-1185">Reference proteome</keyword>